<evidence type="ECO:0000256" key="1">
    <source>
        <dbReference type="SAM" id="Coils"/>
    </source>
</evidence>
<dbReference type="STRING" id="61819.ENSACIP00000014518"/>
<name>A0A3Q0RXV4_AMPCI</name>
<evidence type="ECO:0000313" key="3">
    <source>
        <dbReference type="Proteomes" id="UP000261340"/>
    </source>
</evidence>
<accession>A0A3Q0RXV4</accession>
<proteinExistence type="predicted"/>
<protein>
    <submittedName>
        <fullName evidence="2">Uncharacterized protein</fullName>
    </submittedName>
</protein>
<sequence length="113" mass="13210">MRLRMSVEVDVLLQEAKESIEAAQNYRGELQQRLHGLNQACKQVLQPALISCEKQLKKYCEQVPFLTRVLWNCFQLHLIILPAEVYNTNMWNPVSSMLTPRSNFYIQKLPDDC</sequence>
<keyword evidence="1" id="KW-0175">Coiled coil</keyword>
<dbReference type="GeneTree" id="ENSGT01060000249282"/>
<evidence type="ECO:0000313" key="2">
    <source>
        <dbReference type="Ensembl" id="ENSACIP00000014518.1"/>
    </source>
</evidence>
<dbReference type="Ensembl" id="ENSACIT00000014906.1">
    <property type="protein sequence ID" value="ENSACIP00000014518.1"/>
    <property type="gene ID" value="ENSACIG00000011295.1"/>
</dbReference>
<reference evidence="2" key="1">
    <citation type="submission" date="2025-08" db="UniProtKB">
        <authorList>
            <consortium name="Ensembl"/>
        </authorList>
    </citation>
    <scope>IDENTIFICATION</scope>
</reference>
<feature type="coiled-coil region" evidence="1">
    <location>
        <begin position="13"/>
        <end position="40"/>
    </location>
</feature>
<reference evidence="2" key="2">
    <citation type="submission" date="2025-09" db="UniProtKB">
        <authorList>
            <consortium name="Ensembl"/>
        </authorList>
    </citation>
    <scope>IDENTIFICATION</scope>
</reference>
<dbReference type="AlphaFoldDB" id="A0A3Q0RXV4"/>
<keyword evidence="3" id="KW-1185">Reference proteome</keyword>
<organism evidence="2 3">
    <name type="scientific">Amphilophus citrinellus</name>
    <name type="common">Midas cichlid</name>
    <name type="synonym">Cichlasoma citrinellum</name>
    <dbReference type="NCBI Taxonomy" id="61819"/>
    <lineage>
        <taxon>Eukaryota</taxon>
        <taxon>Metazoa</taxon>
        <taxon>Chordata</taxon>
        <taxon>Craniata</taxon>
        <taxon>Vertebrata</taxon>
        <taxon>Euteleostomi</taxon>
        <taxon>Actinopterygii</taxon>
        <taxon>Neopterygii</taxon>
        <taxon>Teleostei</taxon>
        <taxon>Neoteleostei</taxon>
        <taxon>Acanthomorphata</taxon>
        <taxon>Ovalentaria</taxon>
        <taxon>Cichlomorphae</taxon>
        <taxon>Cichliformes</taxon>
        <taxon>Cichlidae</taxon>
        <taxon>New World cichlids</taxon>
        <taxon>Cichlasomatinae</taxon>
        <taxon>Heroini</taxon>
        <taxon>Amphilophus</taxon>
    </lineage>
</organism>
<dbReference type="Proteomes" id="UP000261340">
    <property type="component" value="Unplaced"/>
</dbReference>